<gene>
    <name evidence="4" type="ORF">CE154_008950</name>
</gene>
<feature type="region of interest" description="Disordered" evidence="1">
    <location>
        <begin position="102"/>
        <end position="124"/>
    </location>
</feature>
<keyword evidence="2" id="KW-0812">Transmembrane</keyword>
<sequence length="298" mass="30446">MSESMATHDADHSAQGGAAPAAGESAGVLLRRLRESAGVHIGALAAALKVPVAKLQALEADDQDAFPDVVFMRALASSVCRTLKVDAAPVLALLPQGRPAQLPPDRSINASFKDPVRRGGKGVSLEQPRSRLVGIAALVLLAAALAMAFLPLGAGDKSSEAEPAARPPQQVAPAQEAREPVDAAAGQPGPAAAQEAPAVPEPARAAAPADEAPAAQTPAPEGVLVIRARAESWVQVRNGAGRVVLQKAMAAGESYSAEGSPPWSVVVGKADATDVIVRGQPMDLKAIARENVARFEVK</sequence>
<dbReference type="EMBL" id="NKDB02000002">
    <property type="protein sequence ID" value="RKJ96171.1"/>
    <property type="molecule type" value="Genomic_DNA"/>
</dbReference>
<feature type="domain" description="Cytoskeleton protein RodZ-like C-terminal" evidence="3">
    <location>
        <begin position="225"/>
        <end position="296"/>
    </location>
</feature>
<dbReference type="Pfam" id="PF13413">
    <property type="entry name" value="HTH_25"/>
    <property type="match status" value="1"/>
</dbReference>
<organism evidence="4 5">
    <name type="scientific">Alicycliphilus denitrificans</name>
    <dbReference type="NCBI Taxonomy" id="179636"/>
    <lineage>
        <taxon>Bacteria</taxon>
        <taxon>Pseudomonadati</taxon>
        <taxon>Pseudomonadota</taxon>
        <taxon>Betaproteobacteria</taxon>
        <taxon>Burkholderiales</taxon>
        <taxon>Comamonadaceae</taxon>
        <taxon>Alicycliphilus</taxon>
    </lineage>
</organism>
<keyword evidence="2" id="KW-1133">Transmembrane helix</keyword>
<dbReference type="Pfam" id="PF13464">
    <property type="entry name" value="RodZ_C"/>
    <property type="match status" value="1"/>
</dbReference>
<protein>
    <submittedName>
        <fullName evidence="4">Helix-turn-helix domain-containing protein</fullName>
    </submittedName>
</protein>
<dbReference type="Gene3D" id="1.10.260.40">
    <property type="entry name" value="lambda repressor-like DNA-binding domains"/>
    <property type="match status" value="1"/>
</dbReference>
<feature type="compositionally biased region" description="Basic and acidic residues" evidence="1">
    <location>
        <begin position="1"/>
        <end position="12"/>
    </location>
</feature>
<feature type="region of interest" description="Disordered" evidence="1">
    <location>
        <begin position="156"/>
        <end position="218"/>
    </location>
</feature>
<comment type="caution">
    <text evidence="4">The sequence shown here is derived from an EMBL/GenBank/DDBJ whole genome shotgun (WGS) entry which is preliminary data.</text>
</comment>
<dbReference type="Proteomes" id="UP000216225">
    <property type="component" value="Unassembled WGS sequence"/>
</dbReference>
<feature type="compositionally biased region" description="Low complexity" evidence="1">
    <location>
        <begin position="183"/>
        <end position="218"/>
    </location>
</feature>
<dbReference type="GO" id="GO:0003677">
    <property type="term" value="F:DNA binding"/>
    <property type="evidence" value="ECO:0007669"/>
    <property type="project" value="InterPro"/>
</dbReference>
<feature type="transmembrane region" description="Helical" evidence="2">
    <location>
        <begin position="132"/>
        <end position="154"/>
    </location>
</feature>
<dbReference type="InterPro" id="IPR025194">
    <property type="entry name" value="RodZ-like_C"/>
</dbReference>
<keyword evidence="2" id="KW-0472">Membrane</keyword>
<feature type="region of interest" description="Disordered" evidence="1">
    <location>
        <begin position="1"/>
        <end position="21"/>
    </location>
</feature>
<dbReference type="InterPro" id="IPR010982">
    <property type="entry name" value="Lambda_DNA-bd_dom_sf"/>
</dbReference>
<dbReference type="AlphaFoldDB" id="A0A420KAH4"/>
<evidence type="ECO:0000259" key="3">
    <source>
        <dbReference type="Pfam" id="PF13464"/>
    </source>
</evidence>
<dbReference type="PANTHER" id="PTHR34475">
    <property type="match status" value="1"/>
</dbReference>
<evidence type="ECO:0000256" key="1">
    <source>
        <dbReference type="SAM" id="MobiDB-lite"/>
    </source>
</evidence>
<dbReference type="RefSeq" id="WP_094437758.1">
    <property type="nucleotide sequence ID" value="NZ_NKDB02000002.1"/>
</dbReference>
<proteinExistence type="predicted"/>
<evidence type="ECO:0000256" key="2">
    <source>
        <dbReference type="SAM" id="Phobius"/>
    </source>
</evidence>
<feature type="compositionally biased region" description="Low complexity" evidence="1">
    <location>
        <begin position="161"/>
        <end position="175"/>
    </location>
</feature>
<name>A0A420KAH4_9BURK</name>
<evidence type="ECO:0000313" key="5">
    <source>
        <dbReference type="Proteomes" id="UP000216225"/>
    </source>
</evidence>
<evidence type="ECO:0000313" key="4">
    <source>
        <dbReference type="EMBL" id="RKJ96171.1"/>
    </source>
</evidence>
<reference evidence="4 5" key="1">
    <citation type="submission" date="2018-09" db="EMBL/GenBank/DDBJ databases">
        <title>Genome comparison of Alicycliphilus sp. BQ1, a polyurethanolytic bacterium, with its closest phylogenetic relatives Alicycliphilus denitrificans BC and K601, unable to attack polyurethane.</title>
        <authorList>
            <person name="Loza-Tavera H."/>
            <person name="Lozano L."/>
            <person name="Cevallos M."/>
            <person name="Maya-Lucas O."/>
            <person name="Garcia-Mena J."/>
            <person name="Hernandez J."/>
        </authorList>
    </citation>
    <scope>NUCLEOTIDE SEQUENCE [LARGE SCALE GENOMIC DNA]</scope>
    <source>
        <strain evidence="4 5">BQ1</strain>
    </source>
</reference>
<dbReference type="InterPro" id="IPR050400">
    <property type="entry name" value="Bact_Cytoskel_RodZ"/>
</dbReference>
<accession>A0A420KAH4</accession>
<dbReference type="PANTHER" id="PTHR34475:SF1">
    <property type="entry name" value="CYTOSKELETON PROTEIN RODZ"/>
    <property type="match status" value="1"/>
</dbReference>